<reference evidence="2 3" key="1">
    <citation type="submission" date="2016-10" db="EMBL/GenBank/DDBJ databases">
        <title>The Draft Genome Sequence of Actinokineospora bangkokensis 44EHWT reveals the biosynthetic pathway of antifungal compounds Thailandins with unusual extender unit butylmalonyl-CoA.</title>
        <authorList>
            <person name="Greule A."/>
            <person name="Intra B."/>
            <person name="Flemming S."/>
            <person name="Rommel M.G."/>
            <person name="Panbangred W."/>
            <person name="Bechthold A."/>
        </authorList>
    </citation>
    <scope>NUCLEOTIDE SEQUENCE [LARGE SCALE GENOMIC DNA]</scope>
    <source>
        <strain evidence="2 3">44EHW</strain>
    </source>
</reference>
<dbReference type="InterPro" id="IPR036520">
    <property type="entry name" value="UPF0759_sf"/>
</dbReference>
<evidence type="ECO:0000313" key="3">
    <source>
        <dbReference type="Proteomes" id="UP000186040"/>
    </source>
</evidence>
<feature type="compositionally biased region" description="Polar residues" evidence="1">
    <location>
        <begin position="242"/>
        <end position="251"/>
    </location>
</feature>
<name>A0A1Q9LSF1_9PSEU</name>
<evidence type="ECO:0008006" key="4">
    <source>
        <dbReference type="Google" id="ProtNLM"/>
    </source>
</evidence>
<dbReference type="Gene3D" id="3.20.20.410">
    <property type="entry name" value="Protein of unknown function UPF0759"/>
    <property type="match status" value="1"/>
</dbReference>
<accession>A0A1Q9LSF1</accession>
<evidence type="ECO:0000256" key="1">
    <source>
        <dbReference type="SAM" id="MobiDB-lite"/>
    </source>
</evidence>
<dbReference type="STRING" id="1193682.BJP25_08290"/>
<organism evidence="2 3">
    <name type="scientific">Actinokineospora bangkokensis</name>
    <dbReference type="NCBI Taxonomy" id="1193682"/>
    <lineage>
        <taxon>Bacteria</taxon>
        <taxon>Bacillati</taxon>
        <taxon>Actinomycetota</taxon>
        <taxon>Actinomycetes</taxon>
        <taxon>Pseudonocardiales</taxon>
        <taxon>Pseudonocardiaceae</taxon>
        <taxon>Actinokineospora</taxon>
    </lineage>
</organism>
<comment type="caution">
    <text evidence="2">The sequence shown here is derived from an EMBL/GenBank/DDBJ whole genome shotgun (WGS) entry which is preliminary data.</text>
</comment>
<proteinExistence type="predicted"/>
<gene>
    <name evidence="2" type="ORF">BJP25_08290</name>
</gene>
<dbReference type="AlphaFoldDB" id="A0A1Q9LSF1"/>
<dbReference type="OrthoDB" id="9780310at2"/>
<keyword evidence="3" id="KW-1185">Reference proteome</keyword>
<dbReference type="RefSeq" id="WP_075973193.1">
    <property type="nucleotide sequence ID" value="NZ_MKQR01000005.1"/>
</dbReference>
<feature type="region of interest" description="Disordered" evidence="1">
    <location>
        <begin position="240"/>
        <end position="264"/>
    </location>
</feature>
<sequence length="296" mass="32802">MPGTVRIGTSGWVYPPWRGVFYPQGLPQRDELSYLSRRVTSVEINGSFYSLQKPDSYRKWYDATPDGFTFAVKGPRFITHMKRLRDAGTPLANFFASGVLALREKLGPVLWQTPATLPFDPDVLDTFLGSLPRTTEQAAALSEHHDERLTGRSLTTADADRPLRHALEPRHPSFASPDLVALLRHHGVALVVADTAGTWPRFEDVTADFVYARLHGDAELYASGYTPPALDDWAQRIRTWQDGGTTPSDHTSAPPPPPAPEGRDVYCYFDNDMKVKAPADAQSLAARLTPAHHGTR</sequence>
<dbReference type="PANTHER" id="PTHR30348:SF4">
    <property type="entry name" value="DUF72 DOMAIN-CONTAINING PROTEIN"/>
    <property type="match status" value="1"/>
</dbReference>
<dbReference type="Proteomes" id="UP000186040">
    <property type="component" value="Unassembled WGS sequence"/>
</dbReference>
<dbReference type="Pfam" id="PF01904">
    <property type="entry name" value="DUF72"/>
    <property type="match status" value="1"/>
</dbReference>
<dbReference type="EMBL" id="MKQR01000005">
    <property type="protein sequence ID" value="OLR94962.1"/>
    <property type="molecule type" value="Genomic_DNA"/>
</dbReference>
<evidence type="ECO:0000313" key="2">
    <source>
        <dbReference type="EMBL" id="OLR94962.1"/>
    </source>
</evidence>
<protein>
    <recommendedName>
        <fullName evidence="4">DUF72 domain-containing protein</fullName>
    </recommendedName>
</protein>
<dbReference type="PANTHER" id="PTHR30348">
    <property type="entry name" value="UNCHARACTERIZED PROTEIN YECE"/>
    <property type="match status" value="1"/>
</dbReference>
<dbReference type="SUPFAM" id="SSF117396">
    <property type="entry name" value="TM1631-like"/>
    <property type="match status" value="1"/>
</dbReference>
<dbReference type="InterPro" id="IPR002763">
    <property type="entry name" value="DUF72"/>
</dbReference>